<evidence type="ECO:0000256" key="9">
    <source>
        <dbReference type="ARBA" id="ARBA00023125"/>
    </source>
</evidence>
<feature type="domain" description="C2H2-type" evidence="14">
    <location>
        <begin position="210"/>
        <end position="237"/>
    </location>
</feature>
<dbReference type="FunFam" id="3.30.160.60:FF:000557">
    <property type="entry name" value="zinc finger and SCAN domain-containing protein 29"/>
    <property type="match status" value="1"/>
</dbReference>
<accession>A0A8J2RTQ3</accession>
<evidence type="ECO:0000256" key="7">
    <source>
        <dbReference type="ARBA" id="ARBA00022833"/>
    </source>
</evidence>
<dbReference type="GO" id="GO:0005634">
    <property type="term" value="C:nucleus"/>
    <property type="evidence" value="ECO:0007669"/>
    <property type="project" value="UniProtKB-SubCell"/>
</dbReference>
<evidence type="ECO:0000256" key="5">
    <source>
        <dbReference type="ARBA" id="ARBA00022737"/>
    </source>
</evidence>
<keyword evidence="16" id="KW-1185">Reference proteome</keyword>
<dbReference type="Gene3D" id="3.30.160.60">
    <property type="entry name" value="Classic Zinc Finger"/>
    <property type="match status" value="12"/>
</dbReference>
<dbReference type="PROSITE" id="PS50157">
    <property type="entry name" value="ZINC_FINGER_C2H2_2"/>
    <property type="match status" value="13"/>
</dbReference>
<keyword evidence="9" id="KW-0238">DNA-binding</keyword>
<feature type="region of interest" description="Disordered" evidence="13">
    <location>
        <begin position="341"/>
        <end position="376"/>
    </location>
</feature>
<dbReference type="GO" id="GO:0000981">
    <property type="term" value="F:DNA-binding transcription factor activity, RNA polymerase II-specific"/>
    <property type="evidence" value="ECO:0007669"/>
    <property type="project" value="TreeGrafter"/>
</dbReference>
<keyword evidence="11" id="KW-0539">Nucleus</keyword>
<dbReference type="GO" id="GO:0000122">
    <property type="term" value="P:negative regulation of transcription by RNA polymerase II"/>
    <property type="evidence" value="ECO:0007669"/>
    <property type="project" value="UniProtKB-ARBA"/>
</dbReference>
<feature type="domain" description="C2H2-type" evidence="14">
    <location>
        <begin position="512"/>
        <end position="539"/>
    </location>
</feature>
<organism evidence="15 16">
    <name type="scientific">Daphnia galeata</name>
    <dbReference type="NCBI Taxonomy" id="27404"/>
    <lineage>
        <taxon>Eukaryota</taxon>
        <taxon>Metazoa</taxon>
        <taxon>Ecdysozoa</taxon>
        <taxon>Arthropoda</taxon>
        <taxon>Crustacea</taxon>
        <taxon>Branchiopoda</taxon>
        <taxon>Diplostraca</taxon>
        <taxon>Cladocera</taxon>
        <taxon>Anomopoda</taxon>
        <taxon>Daphniidae</taxon>
        <taxon>Daphnia</taxon>
    </lineage>
</organism>
<dbReference type="FunFam" id="3.30.160.60:FF:000151">
    <property type="entry name" value="Zinc finger and SCAN domain-containing 21"/>
    <property type="match status" value="1"/>
</dbReference>
<keyword evidence="7" id="KW-0862">Zinc</keyword>
<dbReference type="InterPro" id="IPR013087">
    <property type="entry name" value="Znf_C2H2_type"/>
</dbReference>
<evidence type="ECO:0000256" key="3">
    <source>
        <dbReference type="ARBA" id="ARBA00006991"/>
    </source>
</evidence>
<dbReference type="GO" id="GO:0000978">
    <property type="term" value="F:RNA polymerase II cis-regulatory region sequence-specific DNA binding"/>
    <property type="evidence" value="ECO:0007669"/>
    <property type="project" value="TreeGrafter"/>
</dbReference>
<dbReference type="SMART" id="SM00355">
    <property type="entry name" value="ZnF_C2H2"/>
    <property type="match status" value="13"/>
</dbReference>
<feature type="domain" description="C2H2-type" evidence="14">
    <location>
        <begin position="126"/>
        <end position="153"/>
    </location>
</feature>
<feature type="compositionally biased region" description="Basic and acidic residues" evidence="13">
    <location>
        <begin position="43"/>
        <end position="54"/>
    </location>
</feature>
<dbReference type="PANTHER" id="PTHR24384:SF189">
    <property type="entry name" value="C2H2-TYPE DOMAIN-CONTAINING PROTEIN-RELATED"/>
    <property type="match status" value="1"/>
</dbReference>
<evidence type="ECO:0000256" key="2">
    <source>
        <dbReference type="ARBA" id="ARBA00004123"/>
    </source>
</evidence>
<dbReference type="FunFam" id="3.30.160.60:FF:002343">
    <property type="entry name" value="Zinc finger protein 33A"/>
    <property type="match status" value="1"/>
</dbReference>
<name>A0A8J2RTQ3_9CRUS</name>
<dbReference type="PANTHER" id="PTHR24384">
    <property type="entry name" value="FINGER PUTATIVE TRANSCRIPTION FACTOR FAMILY-RELATED"/>
    <property type="match status" value="1"/>
</dbReference>
<dbReference type="Pfam" id="PF00096">
    <property type="entry name" value="zf-C2H2"/>
    <property type="match status" value="10"/>
</dbReference>
<dbReference type="FunFam" id="3.30.160.60:FF:000624">
    <property type="entry name" value="zinc finger protein 697"/>
    <property type="match status" value="1"/>
</dbReference>
<evidence type="ECO:0000256" key="1">
    <source>
        <dbReference type="ARBA" id="ARBA00003767"/>
    </source>
</evidence>
<comment type="similarity">
    <text evidence="3">Belongs to the krueppel C2H2-type zinc-finger protein family.</text>
</comment>
<feature type="domain" description="C2H2-type" evidence="14">
    <location>
        <begin position="456"/>
        <end position="483"/>
    </location>
</feature>
<keyword evidence="4" id="KW-0479">Metal-binding</keyword>
<dbReference type="FunFam" id="3.30.160.60:FF:000634">
    <property type="entry name" value="Zinc finger X-chromosomal protein"/>
    <property type="match status" value="1"/>
</dbReference>
<dbReference type="AlphaFoldDB" id="A0A8J2RTQ3"/>
<dbReference type="OrthoDB" id="6351440at2759"/>
<feature type="domain" description="C2H2-type" evidence="14">
    <location>
        <begin position="238"/>
        <end position="265"/>
    </location>
</feature>
<dbReference type="FunFam" id="3.30.160.60:FF:000145">
    <property type="entry name" value="Zinc finger protein 574"/>
    <property type="match status" value="1"/>
</dbReference>
<keyword evidence="5" id="KW-0677">Repeat</keyword>
<evidence type="ECO:0000256" key="10">
    <source>
        <dbReference type="ARBA" id="ARBA00023163"/>
    </source>
</evidence>
<evidence type="ECO:0000313" key="16">
    <source>
        <dbReference type="Proteomes" id="UP000789390"/>
    </source>
</evidence>
<evidence type="ECO:0000256" key="11">
    <source>
        <dbReference type="ARBA" id="ARBA00023242"/>
    </source>
</evidence>
<dbReference type="PROSITE" id="PS00028">
    <property type="entry name" value="ZINC_FINGER_C2H2_1"/>
    <property type="match status" value="12"/>
</dbReference>
<dbReference type="GO" id="GO:0008270">
    <property type="term" value="F:zinc ion binding"/>
    <property type="evidence" value="ECO:0007669"/>
    <property type="project" value="UniProtKB-KW"/>
</dbReference>
<dbReference type="InterPro" id="IPR036236">
    <property type="entry name" value="Znf_C2H2_sf"/>
</dbReference>
<evidence type="ECO:0000256" key="6">
    <source>
        <dbReference type="ARBA" id="ARBA00022771"/>
    </source>
</evidence>
<sequence length="626" mass="71358">MDEQNREEETTASNKDAEKTTIFIQVRRSQRKSKKRSDPNFIGEEKTDALKDSSEEPVIFEVREIPDDIKRENEEETEESTAIRAGDIPGETSNGDEDEDGDEDVDWEAFNKEYPEISETTHQGKYGCKDCSKSFHHKNDLVRHMNIHNGTKPYTCDTCGKTFLRSDYLRLHVIKHQGVKPLKCELCERRFYDRSNLRQHMRTHTGEKPAMCPYCPHRCSQLSDMRKHLTIHTKEKAFQCDTCGKTFSLKTGLVAHQRLHTGERPFACEYCPKRFRDHTSMRRHRRIHTGDKPFLCTQCGKTFTQVANMKRHMLTHTSESKGRLYPCPFCGVELASKSDVRSHVAKEHEQKKESQQPKAARSSVVEENPDGETNNELITVYADEDKSSKPTDEGEETHVCNLCGKTFPMDASLQEHVRTHLNASSKDFQCETCGKTFCQASSLKAHQLVHSGIKPHTCNVCQASFRKTHHLRRHYLVHTGERPYQCDFCDRTFTSSGNLNKHRAIHLGEKNFECEFCSKKFTQSSNLSKHRAIHLRQQAVAGEIGQSGDPFIGTASTVARKGRGGKKRNAEPEKESILTETVEELQQEDEGHAAVLHIVGTADDNQEQETEVSYVTLSDGDIIIEI</sequence>
<evidence type="ECO:0000313" key="15">
    <source>
        <dbReference type="EMBL" id="CAH0108106.1"/>
    </source>
</evidence>
<dbReference type="GO" id="GO:0045595">
    <property type="term" value="P:regulation of cell differentiation"/>
    <property type="evidence" value="ECO:0007669"/>
    <property type="project" value="UniProtKB-ARBA"/>
</dbReference>
<feature type="domain" description="C2H2-type" evidence="14">
    <location>
        <begin position="154"/>
        <end position="181"/>
    </location>
</feature>
<dbReference type="EMBL" id="CAKKLH010000281">
    <property type="protein sequence ID" value="CAH0108106.1"/>
    <property type="molecule type" value="Genomic_DNA"/>
</dbReference>
<feature type="region of interest" description="Disordered" evidence="13">
    <location>
        <begin position="1"/>
        <end position="103"/>
    </location>
</feature>
<dbReference type="Proteomes" id="UP000789390">
    <property type="component" value="Unassembled WGS sequence"/>
</dbReference>
<gene>
    <name evidence="15" type="ORF">DGAL_LOCUS11472</name>
</gene>
<evidence type="ECO:0000256" key="13">
    <source>
        <dbReference type="SAM" id="MobiDB-lite"/>
    </source>
</evidence>
<comment type="function">
    <text evidence="1">May be involved in transcriptional regulation.</text>
</comment>
<dbReference type="FunFam" id="3.30.160.60:FF:000358">
    <property type="entry name" value="zinc finger protein 24"/>
    <property type="match status" value="1"/>
</dbReference>
<dbReference type="FunFam" id="3.30.160.60:FF:000870">
    <property type="entry name" value="zinc finger protein 197 isoform X1"/>
    <property type="match status" value="1"/>
</dbReference>
<dbReference type="FunFam" id="3.30.160.60:FF:000912">
    <property type="entry name" value="Zinc finger protein 660"/>
    <property type="match status" value="1"/>
</dbReference>
<proteinExistence type="inferred from homology"/>
<dbReference type="SUPFAM" id="SSF57667">
    <property type="entry name" value="beta-beta-alpha zinc fingers"/>
    <property type="match status" value="7"/>
</dbReference>
<evidence type="ECO:0000256" key="12">
    <source>
        <dbReference type="PROSITE-ProRule" id="PRU00042"/>
    </source>
</evidence>
<evidence type="ECO:0000259" key="14">
    <source>
        <dbReference type="PROSITE" id="PS50157"/>
    </source>
</evidence>
<feature type="compositionally biased region" description="Basic and acidic residues" evidence="13">
    <location>
        <begin position="61"/>
        <end position="73"/>
    </location>
</feature>
<feature type="domain" description="C2H2-type" evidence="14">
    <location>
        <begin position="484"/>
        <end position="511"/>
    </location>
</feature>
<feature type="compositionally biased region" description="Acidic residues" evidence="13">
    <location>
        <begin position="94"/>
        <end position="103"/>
    </location>
</feature>
<feature type="domain" description="C2H2-type" evidence="14">
    <location>
        <begin position="398"/>
        <end position="425"/>
    </location>
</feature>
<reference evidence="15" key="1">
    <citation type="submission" date="2021-11" db="EMBL/GenBank/DDBJ databases">
        <authorList>
            <person name="Schell T."/>
        </authorList>
    </citation>
    <scope>NUCLEOTIDE SEQUENCE</scope>
    <source>
        <strain evidence="15">M5</strain>
    </source>
</reference>
<dbReference type="InterPro" id="IPR050752">
    <property type="entry name" value="C2H2-ZF_domain"/>
</dbReference>
<keyword evidence="8" id="KW-0805">Transcription regulation</keyword>
<feature type="domain" description="C2H2-type" evidence="14">
    <location>
        <begin position="266"/>
        <end position="293"/>
    </location>
</feature>
<feature type="compositionally biased region" description="Basic and acidic residues" evidence="13">
    <location>
        <begin position="341"/>
        <end position="355"/>
    </location>
</feature>
<evidence type="ECO:0000256" key="4">
    <source>
        <dbReference type="ARBA" id="ARBA00022723"/>
    </source>
</evidence>
<keyword evidence="6 12" id="KW-0863">Zinc-finger</keyword>
<comment type="subcellular location">
    <subcellularLocation>
        <location evidence="2">Nucleus</location>
    </subcellularLocation>
</comment>
<feature type="domain" description="C2H2-type" evidence="14">
    <location>
        <begin position="325"/>
        <end position="353"/>
    </location>
</feature>
<evidence type="ECO:0000256" key="8">
    <source>
        <dbReference type="ARBA" id="ARBA00023015"/>
    </source>
</evidence>
<feature type="domain" description="C2H2-type" evidence="14">
    <location>
        <begin position="294"/>
        <end position="321"/>
    </location>
</feature>
<comment type="caution">
    <text evidence="15">The sequence shown here is derived from an EMBL/GenBank/DDBJ whole genome shotgun (WGS) entry which is preliminary data.</text>
</comment>
<feature type="domain" description="C2H2-type" evidence="14">
    <location>
        <begin position="182"/>
        <end position="209"/>
    </location>
</feature>
<keyword evidence="10" id="KW-0804">Transcription</keyword>
<protein>
    <recommendedName>
        <fullName evidence="14">C2H2-type domain-containing protein</fullName>
    </recommendedName>
</protein>
<feature type="domain" description="C2H2-type" evidence="14">
    <location>
        <begin position="428"/>
        <end position="455"/>
    </location>
</feature>